<keyword evidence="5 11" id="KW-0597">Phosphoprotein</keyword>
<dbReference type="PRINTS" id="PR00344">
    <property type="entry name" value="BCTRLSENSOR"/>
</dbReference>
<feature type="domain" description="Response regulatory" evidence="15">
    <location>
        <begin position="1015"/>
        <end position="1128"/>
    </location>
</feature>
<keyword evidence="10 13" id="KW-0472">Membrane</keyword>
<reference evidence="17 18" key="1">
    <citation type="journal article" date="2011" name="Front. Microbiol.">
        <title>Genomic signatures of strain selection and enhancement in Bacillus atrophaeus var. globigii, a historical biowarfare simulant.</title>
        <authorList>
            <person name="Gibbons H.S."/>
            <person name="Broomall S.M."/>
            <person name="McNew L.A."/>
            <person name="Daligault H."/>
            <person name="Chapman C."/>
            <person name="Bruce D."/>
            <person name="Karavis M."/>
            <person name="Krepps M."/>
            <person name="McGregor P.A."/>
            <person name="Hong C."/>
            <person name="Park K.H."/>
            <person name="Akmal A."/>
            <person name="Feldman A."/>
            <person name="Lin J.S."/>
            <person name="Chang W.E."/>
            <person name="Higgs B.W."/>
            <person name="Demirev P."/>
            <person name="Lindquist J."/>
            <person name="Liem A."/>
            <person name="Fochler E."/>
            <person name="Read T.D."/>
            <person name="Tapia R."/>
            <person name="Johnson S."/>
            <person name="Bishop-Lilly K.A."/>
            <person name="Detter C."/>
            <person name="Han C."/>
            <person name="Sozhamannan S."/>
            <person name="Rosenzweig C.N."/>
            <person name="Skowronski E.W."/>
        </authorList>
    </citation>
    <scope>NUCLEOTIDE SEQUENCE [LARGE SCALE GENOMIC DNA]</scope>
    <source>
        <strain evidence="17 18">Y4G10-17</strain>
    </source>
</reference>
<proteinExistence type="inferred from homology"/>
<comment type="subcellular location">
    <subcellularLocation>
        <location evidence="2">Membrane</location>
        <topology evidence="2">Multi-pass membrane protein</topology>
    </subcellularLocation>
</comment>
<feature type="domain" description="Histidine kinase" evidence="14">
    <location>
        <begin position="780"/>
        <end position="990"/>
    </location>
</feature>
<evidence type="ECO:0000256" key="1">
    <source>
        <dbReference type="ARBA" id="ARBA00000085"/>
    </source>
</evidence>
<dbReference type="InterPro" id="IPR001734">
    <property type="entry name" value="Na/solute_symporter"/>
</dbReference>
<dbReference type="SUPFAM" id="SSF55874">
    <property type="entry name" value="ATPase domain of HSP90 chaperone/DNA topoisomerase II/histidine kinase"/>
    <property type="match status" value="1"/>
</dbReference>
<dbReference type="InterPro" id="IPR005467">
    <property type="entry name" value="His_kinase_dom"/>
</dbReference>
<keyword evidence="6" id="KW-0808">Transferase</keyword>
<dbReference type="Gene3D" id="1.10.287.130">
    <property type="match status" value="1"/>
</dbReference>
<dbReference type="PANTHER" id="PTHR43047:SF9">
    <property type="entry name" value="HISTIDINE KINASE"/>
    <property type="match status" value="1"/>
</dbReference>
<sequence length="1131" mass="124757">MLGVASVLLVASLYLLLLFYIASRGERKPRAQRPAPWRYTLALGVHCTSWAFYGTVTQSAYYGWSFAPTYLGAIAVFLFAHGLQLRMLRVIKRRNITSIADFIGSGYGKSQWLAGLVAMITLVALIPYIALQLRAVTASFAAVTGFSAASLPWFNDVSTLVAIVMMGFAILFGARRLSLSEQHPGLMNMVAFESLVKLFSFMLVGVFVTYYLFDGMADLLLQAAADPQARAVLSGAPNGGYIFVTHMLLGALSMFVLPRQFQVTFIENTDERELKTARWGFPLYLFAINFFILPIALAGIMLTPQAQVTDTFMLSLPIAAEQPLVTLIAFIGGLSAATSMVLMATLALSIMIANDLITPLWVRHSTPGSRARKFTSTAILNIRRLSMVAIIALAWGYHQLTEAGLPLVSNGVIAMALLIQLAPSMLGPMLWSKGTRYGALSGILLGTLVWAWLLVWPALHSVSPSIDANFEARLSQGIWLSLSANLLLYIFVSMLLPGPRRNSQQSNGLNSDSASSTSLQGETEISWGRLRSVLARFVDESDIQALENRLNTSLLTQPADTRVAPALVRQVERELAGAIGSTASRLIFESLEQQPDLPLDQVVNWATEASRMYKFNRELLQASVENIPQGISVVDNDLRLVAWNRRYLEIFAYPEQQIHAGMPVDELLRYNAERGLFGDKSQQQLEAEVEKRLHFLRAGSAYRYQRAHGTRMIELQGNPMPEGGFVTTYTDITELVETQRELKRTNQELEQRVAERTRDLSTAKQAAEEAHLSKTRFFAAASHDLMQPFNAATLLCDMLLQRLQGDNASIVRQVQLSLHNAEELLSMLLEITKLDSRSMQAQITEVPLQEIFHNLDNAFSVVAQDQGLSLQFQATSAVVRSDRKLLQRILQNLLSNAIRYTDHGKVVCGVRRRGAYIDIQVLDTGIGIAEDKLHLIFDEFQQLESRGDNPGLGLGLAIVERIARLLGLPISIQSQPGKGTCFNLSVPLQGYQKEPAPAPVISSVPGVDAFLLHRHVLAVDNDPQVLSALAGILEEWGAKVTRLSDISQLDQLQQAPDVMVVDYHLDNNTTGVEMIDAVRTRYKSPLAAILNSADDSESIRQAAADADALFIPKPVKTAALKRLLKRLLNKA</sequence>
<evidence type="ECO:0000256" key="9">
    <source>
        <dbReference type="ARBA" id="ARBA00022989"/>
    </source>
</evidence>
<dbReference type="InterPro" id="IPR000014">
    <property type="entry name" value="PAS"/>
</dbReference>
<feature type="transmembrane region" description="Helical" evidence="13">
    <location>
        <begin position="6"/>
        <end position="23"/>
    </location>
</feature>
<evidence type="ECO:0000256" key="4">
    <source>
        <dbReference type="ARBA" id="ARBA00012438"/>
    </source>
</evidence>
<evidence type="ECO:0000256" key="6">
    <source>
        <dbReference type="ARBA" id="ARBA00022679"/>
    </source>
</evidence>
<dbReference type="EMBL" id="PIPO01000005">
    <property type="protein sequence ID" value="RUO31191.1"/>
    <property type="molecule type" value="Genomic_DNA"/>
</dbReference>
<feature type="transmembrane region" description="Helical" evidence="13">
    <location>
        <begin position="403"/>
        <end position="425"/>
    </location>
</feature>
<feature type="coiled-coil region" evidence="12">
    <location>
        <begin position="732"/>
        <end position="766"/>
    </location>
</feature>
<feature type="transmembrane region" description="Helical" evidence="13">
    <location>
        <begin position="240"/>
        <end position="258"/>
    </location>
</feature>
<dbReference type="NCBIfam" id="TIGR00229">
    <property type="entry name" value="sensory_box"/>
    <property type="match status" value="1"/>
</dbReference>
<dbReference type="RefSeq" id="WP_126799569.1">
    <property type="nucleotide sequence ID" value="NZ_PIPO01000005.1"/>
</dbReference>
<evidence type="ECO:0000256" key="8">
    <source>
        <dbReference type="ARBA" id="ARBA00022777"/>
    </source>
</evidence>
<dbReference type="AlphaFoldDB" id="A0A432WE81"/>
<evidence type="ECO:0000256" key="2">
    <source>
        <dbReference type="ARBA" id="ARBA00004141"/>
    </source>
</evidence>
<dbReference type="SMART" id="SM00388">
    <property type="entry name" value="HisKA"/>
    <property type="match status" value="1"/>
</dbReference>
<dbReference type="InterPro" id="IPR003661">
    <property type="entry name" value="HisK_dim/P_dom"/>
</dbReference>
<evidence type="ECO:0000259" key="16">
    <source>
        <dbReference type="PROSITE" id="PS50112"/>
    </source>
</evidence>
<dbReference type="SMART" id="SM00091">
    <property type="entry name" value="PAS"/>
    <property type="match status" value="1"/>
</dbReference>
<dbReference type="SUPFAM" id="SSF47384">
    <property type="entry name" value="Homodimeric domain of signal transducing histidine kinase"/>
    <property type="match status" value="1"/>
</dbReference>
<feature type="transmembrane region" description="Helical" evidence="13">
    <location>
        <begin position="374"/>
        <end position="397"/>
    </location>
</feature>
<dbReference type="SUPFAM" id="SSF52172">
    <property type="entry name" value="CheY-like"/>
    <property type="match status" value="1"/>
</dbReference>
<dbReference type="SMART" id="SM00387">
    <property type="entry name" value="HATPase_c"/>
    <property type="match status" value="1"/>
</dbReference>
<dbReference type="PROSITE" id="PS50109">
    <property type="entry name" value="HIS_KIN"/>
    <property type="match status" value="1"/>
</dbReference>
<evidence type="ECO:0000256" key="11">
    <source>
        <dbReference type="PROSITE-ProRule" id="PRU00169"/>
    </source>
</evidence>
<dbReference type="InterPro" id="IPR003594">
    <property type="entry name" value="HATPase_dom"/>
</dbReference>
<dbReference type="Pfam" id="PF02518">
    <property type="entry name" value="HATPase_c"/>
    <property type="match status" value="1"/>
</dbReference>
<feature type="transmembrane region" description="Helical" evidence="13">
    <location>
        <begin position="324"/>
        <end position="353"/>
    </location>
</feature>
<accession>A0A432WE81</accession>
<feature type="transmembrane region" description="Helical" evidence="13">
    <location>
        <begin position="195"/>
        <end position="213"/>
    </location>
</feature>
<dbReference type="InterPro" id="IPR038377">
    <property type="entry name" value="Na/Glc_symporter_sf"/>
</dbReference>
<feature type="transmembrane region" description="Helical" evidence="13">
    <location>
        <begin position="153"/>
        <end position="174"/>
    </location>
</feature>
<feature type="transmembrane region" description="Helical" evidence="13">
    <location>
        <begin position="112"/>
        <end position="133"/>
    </location>
</feature>
<keyword evidence="8" id="KW-0418">Kinase</keyword>
<dbReference type="CDD" id="cd00130">
    <property type="entry name" value="PAS"/>
    <property type="match status" value="1"/>
</dbReference>
<evidence type="ECO:0000256" key="13">
    <source>
        <dbReference type="SAM" id="Phobius"/>
    </source>
</evidence>
<evidence type="ECO:0000256" key="3">
    <source>
        <dbReference type="ARBA" id="ARBA00006434"/>
    </source>
</evidence>
<dbReference type="InterPro" id="IPR035965">
    <property type="entry name" value="PAS-like_dom_sf"/>
</dbReference>
<evidence type="ECO:0000259" key="14">
    <source>
        <dbReference type="PROSITE" id="PS50109"/>
    </source>
</evidence>
<dbReference type="InterPro" id="IPR001789">
    <property type="entry name" value="Sig_transdc_resp-reg_receiver"/>
</dbReference>
<keyword evidence="18" id="KW-1185">Reference proteome</keyword>
<dbReference type="GO" id="GO:0022857">
    <property type="term" value="F:transmembrane transporter activity"/>
    <property type="evidence" value="ECO:0007669"/>
    <property type="project" value="InterPro"/>
</dbReference>
<dbReference type="PROSITE" id="PS50283">
    <property type="entry name" value="NA_SOLUT_SYMP_3"/>
    <property type="match status" value="1"/>
</dbReference>
<dbReference type="GO" id="GO:0000155">
    <property type="term" value="F:phosphorelay sensor kinase activity"/>
    <property type="evidence" value="ECO:0007669"/>
    <property type="project" value="InterPro"/>
</dbReference>
<dbReference type="Gene3D" id="1.20.1730.10">
    <property type="entry name" value="Sodium/glucose cotransporter"/>
    <property type="match status" value="1"/>
</dbReference>
<evidence type="ECO:0000256" key="5">
    <source>
        <dbReference type="ARBA" id="ARBA00022553"/>
    </source>
</evidence>
<comment type="caution">
    <text evidence="17">The sequence shown here is derived from an EMBL/GenBank/DDBJ whole genome shotgun (WGS) entry which is preliminary data.</text>
</comment>
<evidence type="ECO:0000313" key="17">
    <source>
        <dbReference type="EMBL" id="RUO31191.1"/>
    </source>
</evidence>
<dbReference type="Gene3D" id="3.30.450.20">
    <property type="entry name" value="PAS domain"/>
    <property type="match status" value="1"/>
</dbReference>
<dbReference type="Pfam" id="PF12860">
    <property type="entry name" value="PAS_7"/>
    <property type="match status" value="1"/>
</dbReference>
<dbReference type="Pfam" id="PF00072">
    <property type="entry name" value="Response_reg"/>
    <property type="match status" value="1"/>
</dbReference>
<dbReference type="Gene3D" id="3.30.565.10">
    <property type="entry name" value="Histidine kinase-like ATPase, C-terminal domain"/>
    <property type="match status" value="1"/>
</dbReference>
<feature type="transmembrane region" description="Helical" evidence="13">
    <location>
        <begin position="35"/>
        <end position="55"/>
    </location>
</feature>
<dbReference type="PROSITE" id="PS50110">
    <property type="entry name" value="RESPONSE_REGULATORY"/>
    <property type="match status" value="1"/>
</dbReference>
<feature type="transmembrane region" description="Helical" evidence="13">
    <location>
        <begin position="279"/>
        <end position="304"/>
    </location>
</feature>
<evidence type="ECO:0000313" key="18">
    <source>
        <dbReference type="Proteomes" id="UP000287823"/>
    </source>
</evidence>
<dbReference type="CDD" id="cd00156">
    <property type="entry name" value="REC"/>
    <property type="match status" value="1"/>
</dbReference>
<feature type="transmembrane region" description="Helical" evidence="13">
    <location>
        <begin position="61"/>
        <end position="83"/>
    </location>
</feature>
<dbReference type="InterPro" id="IPR011006">
    <property type="entry name" value="CheY-like_superfamily"/>
</dbReference>
<dbReference type="InterPro" id="IPR036890">
    <property type="entry name" value="HATPase_C_sf"/>
</dbReference>
<dbReference type="PANTHER" id="PTHR43047">
    <property type="entry name" value="TWO-COMPONENT HISTIDINE PROTEIN KINASE"/>
    <property type="match status" value="1"/>
</dbReference>
<keyword evidence="7 13" id="KW-0812">Transmembrane</keyword>
<evidence type="ECO:0000256" key="12">
    <source>
        <dbReference type="SAM" id="Coils"/>
    </source>
</evidence>
<dbReference type="Proteomes" id="UP000287823">
    <property type="component" value="Unassembled WGS sequence"/>
</dbReference>
<evidence type="ECO:0000256" key="10">
    <source>
        <dbReference type="ARBA" id="ARBA00023136"/>
    </source>
</evidence>
<dbReference type="SUPFAM" id="SSF55785">
    <property type="entry name" value="PYP-like sensor domain (PAS domain)"/>
    <property type="match status" value="1"/>
</dbReference>
<feature type="modified residue" description="4-aspartylphosphate" evidence="11">
    <location>
        <position position="1062"/>
    </location>
</feature>
<evidence type="ECO:0000259" key="15">
    <source>
        <dbReference type="PROSITE" id="PS50110"/>
    </source>
</evidence>
<comment type="similarity">
    <text evidence="3">Belongs to the sodium:solute symporter (SSF) (TC 2.A.21) family.</text>
</comment>
<protein>
    <recommendedName>
        <fullName evidence="4">histidine kinase</fullName>
        <ecNumber evidence="4">2.7.13.3</ecNumber>
    </recommendedName>
</protein>
<dbReference type="InterPro" id="IPR004358">
    <property type="entry name" value="Sig_transdc_His_kin-like_C"/>
</dbReference>
<organism evidence="17 18">
    <name type="scientific">Aliidiomarina soli</name>
    <dbReference type="NCBI Taxonomy" id="1928574"/>
    <lineage>
        <taxon>Bacteria</taxon>
        <taxon>Pseudomonadati</taxon>
        <taxon>Pseudomonadota</taxon>
        <taxon>Gammaproteobacteria</taxon>
        <taxon>Alteromonadales</taxon>
        <taxon>Idiomarinaceae</taxon>
        <taxon>Aliidiomarina</taxon>
    </lineage>
</organism>
<dbReference type="InterPro" id="IPR036097">
    <property type="entry name" value="HisK_dim/P_sf"/>
</dbReference>
<name>A0A432WE81_9GAMM</name>
<dbReference type="CDD" id="cd00082">
    <property type="entry name" value="HisKA"/>
    <property type="match status" value="1"/>
</dbReference>
<dbReference type="GO" id="GO:0005886">
    <property type="term" value="C:plasma membrane"/>
    <property type="evidence" value="ECO:0007669"/>
    <property type="project" value="TreeGrafter"/>
</dbReference>
<comment type="catalytic activity">
    <reaction evidence="1">
        <text>ATP + protein L-histidine = ADP + protein N-phospho-L-histidine.</text>
        <dbReference type="EC" id="2.7.13.3"/>
    </reaction>
</comment>
<keyword evidence="12" id="KW-0175">Coiled coil</keyword>
<gene>
    <name evidence="17" type="ORF">CWE14_11900</name>
</gene>
<dbReference type="FunFam" id="3.30.565.10:FF:000049">
    <property type="entry name" value="Two-component sensor histidine kinase"/>
    <property type="match status" value="1"/>
</dbReference>
<evidence type="ECO:0000256" key="7">
    <source>
        <dbReference type="ARBA" id="ARBA00022692"/>
    </source>
</evidence>
<feature type="transmembrane region" description="Helical" evidence="13">
    <location>
        <begin position="437"/>
        <end position="458"/>
    </location>
</feature>
<dbReference type="PROSITE" id="PS50112">
    <property type="entry name" value="PAS"/>
    <property type="match status" value="1"/>
</dbReference>
<dbReference type="Gene3D" id="3.40.50.2300">
    <property type="match status" value="1"/>
</dbReference>
<dbReference type="GO" id="GO:0009927">
    <property type="term" value="F:histidine phosphotransfer kinase activity"/>
    <property type="evidence" value="ECO:0007669"/>
    <property type="project" value="TreeGrafter"/>
</dbReference>
<dbReference type="CDD" id="cd10322">
    <property type="entry name" value="SLC5sbd"/>
    <property type="match status" value="1"/>
</dbReference>
<feature type="domain" description="PAS" evidence="16">
    <location>
        <begin position="616"/>
        <end position="658"/>
    </location>
</feature>
<dbReference type="SMART" id="SM00448">
    <property type="entry name" value="REC"/>
    <property type="match status" value="1"/>
</dbReference>
<keyword evidence="9 13" id="KW-1133">Transmembrane helix</keyword>
<dbReference type="EC" id="2.7.13.3" evidence="4"/>